<protein>
    <submittedName>
        <fullName evidence="1">Uncharacterized protein</fullName>
    </submittedName>
</protein>
<accession>A0A6G0PXU6</accession>
<gene>
    <name evidence="1" type="ORF">PF008_g33181</name>
</gene>
<proteinExistence type="predicted"/>
<comment type="caution">
    <text evidence="1">The sequence shown here is derived from an EMBL/GenBank/DDBJ whole genome shotgun (WGS) entry which is preliminary data.</text>
</comment>
<name>A0A6G0PXU6_9STRA</name>
<organism evidence="1 2">
    <name type="scientific">Phytophthora fragariae</name>
    <dbReference type="NCBI Taxonomy" id="53985"/>
    <lineage>
        <taxon>Eukaryota</taxon>
        <taxon>Sar</taxon>
        <taxon>Stramenopiles</taxon>
        <taxon>Oomycota</taxon>
        <taxon>Peronosporomycetes</taxon>
        <taxon>Peronosporales</taxon>
        <taxon>Peronosporaceae</taxon>
        <taxon>Phytophthora</taxon>
    </lineage>
</organism>
<sequence>MVRPESAILRTPFMMSLAERASRPLVGSSMKMMLGCATSSTPMVTRFICSVDDPRMILSAMGPSSSSSMHSSTDSIFCTVEMLASWRSIAEKMSASRTVAESEWMSICSQ</sequence>
<evidence type="ECO:0000313" key="2">
    <source>
        <dbReference type="Proteomes" id="UP000486351"/>
    </source>
</evidence>
<dbReference type="Proteomes" id="UP000486351">
    <property type="component" value="Unassembled WGS sequence"/>
</dbReference>
<dbReference type="EMBL" id="QXFY01011403">
    <property type="protein sequence ID" value="KAE9260175.1"/>
    <property type="molecule type" value="Genomic_DNA"/>
</dbReference>
<reference evidence="1 2" key="1">
    <citation type="submission" date="2018-09" db="EMBL/GenBank/DDBJ databases">
        <title>Genomic investigation of the strawberry pathogen Phytophthora fragariae indicates pathogenicity is determined by transcriptional variation in three key races.</title>
        <authorList>
            <person name="Adams T.M."/>
            <person name="Armitage A.D."/>
            <person name="Sobczyk M.K."/>
            <person name="Bates H.J."/>
            <person name="Dunwell J.M."/>
            <person name="Nellist C.F."/>
            <person name="Harrison R.J."/>
        </authorList>
    </citation>
    <scope>NUCLEOTIDE SEQUENCE [LARGE SCALE GENOMIC DNA]</scope>
    <source>
        <strain evidence="1 2">NOV-77</strain>
    </source>
</reference>
<dbReference type="AlphaFoldDB" id="A0A6G0PXU6"/>
<evidence type="ECO:0000313" key="1">
    <source>
        <dbReference type="EMBL" id="KAE9260175.1"/>
    </source>
</evidence>